<dbReference type="SUPFAM" id="SSF52833">
    <property type="entry name" value="Thioredoxin-like"/>
    <property type="match status" value="1"/>
</dbReference>
<keyword evidence="5" id="KW-1185">Reference proteome</keyword>
<sequence>MKKHLFIALTIVLTGVASISAFAQGMTFNHGTWAEVKALAKAQNKLIFVDFYTVWCAPCKQMTMNVFPQKEAGDFYNKNFIAYKVDAEKGEGPALAKEYKVSGYPTLAYINYNGEVIHRLTSSTDVKELIEHGKLALTPRNDYEQLKGKFAKNELNKEELYHYFVIVKTKGDDKETNMVFDRYFDAVANVSAETFSLITDNVSSTDSKHFKYLEAHTKEFAAQVGKEKVENFIRKEYLQEFQAKVWYKSFPTFAAYQDAKAILQKQINLTEKEALAFDTDYYLRAEDEENYMVNANKLVEKFYYNDDLQISNVLGGGSRLVKKEKNLLITKAWAERALAIKDNFINNATLAMIYKILKNKPMAIKYIDISIEQCKKEKNGYEDRAGMLKKEIEDATY</sequence>
<reference evidence="4 5" key="1">
    <citation type="submission" date="2019-02" db="EMBL/GenBank/DDBJ databases">
        <title>Pedobacter sp. RP-3-8 sp. nov., isolated from Arctic soil.</title>
        <authorList>
            <person name="Dahal R.H."/>
        </authorList>
    </citation>
    <scope>NUCLEOTIDE SEQUENCE [LARGE SCALE GENOMIC DNA]</scope>
    <source>
        <strain evidence="4 5">RP-3-8</strain>
    </source>
</reference>
<dbReference type="CDD" id="cd02947">
    <property type="entry name" value="TRX_family"/>
    <property type="match status" value="1"/>
</dbReference>
<comment type="caution">
    <text evidence="4">The sequence shown here is derived from an EMBL/GenBank/DDBJ whole genome shotgun (WGS) entry which is preliminary data.</text>
</comment>
<feature type="chain" id="PRO_5020572227" evidence="2">
    <location>
        <begin position="24"/>
        <end position="397"/>
    </location>
</feature>
<dbReference type="Pfam" id="PF00085">
    <property type="entry name" value="Thioredoxin"/>
    <property type="match status" value="1"/>
</dbReference>
<proteinExistence type="predicted"/>
<dbReference type="AlphaFoldDB" id="A0A4V2MKT1"/>
<name>A0A4V2MKT1_9SPHI</name>
<feature type="domain" description="Thioredoxin" evidence="3">
    <location>
        <begin position="13"/>
        <end position="138"/>
    </location>
</feature>
<dbReference type="InterPro" id="IPR017937">
    <property type="entry name" value="Thioredoxin_CS"/>
</dbReference>
<protein>
    <submittedName>
        <fullName evidence="4">DUF255 domain-containing protein</fullName>
    </submittedName>
</protein>
<dbReference type="Proteomes" id="UP000291117">
    <property type="component" value="Unassembled WGS sequence"/>
</dbReference>
<dbReference type="PROSITE" id="PS00194">
    <property type="entry name" value="THIOREDOXIN_1"/>
    <property type="match status" value="1"/>
</dbReference>
<dbReference type="OrthoDB" id="120730at2"/>
<evidence type="ECO:0000313" key="5">
    <source>
        <dbReference type="Proteomes" id="UP000291117"/>
    </source>
</evidence>
<feature type="signal peptide" evidence="2">
    <location>
        <begin position="1"/>
        <end position="23"/>
    </location>
</feature>
<organism evidence="4 5">
    <name type="scientific">Pedobacter hiemivivus</name>
    <dbReference type="NCBI Taxonomy" id="2530454"/>
    <lineage>
        <taxon>Bacteria</taxon>
        <taxon>Pseudomonadati</taxon>
        <taxon>Bacteroidota</taxon>
        <taxon>Sphingobacteriia</taxon>
        <taxon>Sphingobacteriales</taxon>
        <taxon>Sphingobacteriaceae</taxon>
        <taxon>Pedobacter</taxon>
    </lineage>
</organism>
<evidence type="ECO:0000256" key="2">
    <source>
        <dbReference type="SAM" id="SignalP"/>
    </source>
</evidence>
<evidence type="ECO:0000313" key="4">
    <source>
        <dbReference type="EMBL" id="TCC99346.1"/>
    </source>
</evidence>
<dbReference type="InterPro" id="IPR036249">
    <property type="entry name" value="Thioredoxin-like_sf"/>
</dbReference>
<evidence type="ECO:0000256" key="1">
    <source>
        <dbReference type="ARBA" id="ARBA00023284"/>
    </source>
</evidence>
<dbReference type="InterPro" id="IPR013766">
    <property type="entry name" value="Thioredoxin_domain"/>
</dbReference>
<dbReference type="EMBL" id="SJSM01000001">
    <property type="protein sequence ID" value="TCC99346.1"/>
    <property type="molecule type" value="Genomic_DNA"/>
</dbReference>
<dbReference type="PROSITE" id="PS51352">
    <property type="entry name" value="THIOREDOXIN_2"/>
    <property type="match status" value="1"/>
</dbReference>
<evidence type="ECO:0000259" key="3">
    <source>
        <dbReference type="PROSITE" id="PS51352"/>
    </source>
</evidence>
<dbReference type="RefSeq" id="WP_131606456.1">
    <property type="nucleotide sequence ID" value="NZ_SJSM01000001.1"/>
</dbReference>
<dbReference type="PANTHER" id="PTHR43601:SF3">
    <property type="entry name" value="THIOREDOXIN, MITOCHONDRIAL"/>
    <property type="match status" value="1"/>
</dbReference>
<dbReference type="PANTHER" id="PTHR43601">
    <property type="entry name" value="THIOREDOXIN, MITOCHONDRIAL"/>
    <property type="match status" value="1"/>
</dbReference>
<dbReference type="GO" id="GO:0045454">
    <property type="term" value="P:cell redox homeostasis"/>
    <property type="evidence" value="ECO:0007669"/>
    <property type="project" value="TreeGrafter"/>
</dbReference>
<gene>
    <name evidence="4" type="ORF">EZ444_01320</name>
</gene>
<keyword evidence="2" id="KW-0732">Signal</keyword>
<keyword evidence="1" id="KW-0676">Redox-active center</keyword>
<accession>A0A4V2MKT1</accession>
<dbReference type="Gene3D" id="3.40.30.10">
    <property type="entry name" value="Glutaredoxin"/>
    <property type="match status" value="1"/>
</dbReference>